<evidence type="ECO:0000313" key="2">
    <source>
        <dbReference type="Proteomes" id="UP000509568"/>
    </source>
</evidence>
<evidence type="ECO:0000313" key="1">
    <source>
        <dbReference type="EMBL" id="QKZ04827.1"/>
    </source>
</evidence>
<dbReference type="AlphaFoldDB" id="A0A7D5H0L2"/>
<dbReference type="Proteomes" id="UP000509568">
    <property type="component" value="Chromosome"/>
</dbReference>
<accession>A0A7D5H0L2</accession>
<protein>
    <submittedName>
        <fullName evidence="1">Uncharacterized protein</fullName>
    </submittedName>
</protein>
<dbReference type="EMBL" id="CP056030">
    <property type="protein sequence ID" value="QKZ04827.1"/>
    <property type="molecule type" value="Genomic_DNA"/>
</dbReference>
<sequence length="60" mass="6789">MKRNGRRKRARENIGRMIARIDGMDDRQGSKVLRFARAGFQIARSLVLKTFGEKGGARAL</sequence>
<dbReference type="KEGG" id="pez:HWQ56_13915"/>
<proteinExistence type="predicted"/>
<reference evidence="1 2" key="1">
    <citation type="submission" date="2020-06" db="EMBL/GenBank/DDBJ databases">
        <title>Pseudomonas eucalypticola sp. nov., an endophyte of Eucalyptus dunnii leaves with biocontrol ability of eucalyptus leaf blight.</title>
        <authorList>
            <person name="Liu Y."/>
            <person name="Song Z."/>
            <person name="Zeng H."/>
            <person name="Lu M."/>
            <person name="Wang X."/>
            <person name="Lian X."/>
            <person name="Zhang Q."/>
        </authorList>
    </citation>
    <scope>NUCLEOTIDE SEQUENCE [LARGE SCALE GENOMIC DNA]</scope>
    <source>
        <strain evidence="1 2">NP-1</strain>
    </source>
</reference>
<name>A0A7D5H0L2_9PSED</name>
<organism evidence="1 2">
    <name type="scientific">Pseudomonas eucalypticola</name>
    <dbReference type="NCBI Taxonomy" id="2599595"/>
    <lineage>
        <taxon>Bacteria</taxon>
        <taxon>Pseudomonadati</taxon>
        <taxon>Pseudomonadota</taxon>
        <taxon>Gammaproteobacteria</taxon>
        <taxon>Pseudomonadales</taxon>
        <taxon>Pseudomonadaceae</taxon>
        <taxon>Pseudomonas</taxon>
    </lineage>
</organism>
<dbReference type="RefSeq" id="WP_158153640.1">
    <property type="nucleotide sequence ID" value="NZ_CP056030.1"/>
</dbReference>
<keyword evidence="2" id="KW-1185">Reference proteome</keyword>
<gene>
    <name evidence="1" type="ORF">HWQ56_13915</name>
</gene>